<keyword evidence="2" id="KW-1185">Reference proteome</keyword>
<accession>A0A2T7NII7</accession>
<name>A0A2T7NII7_POMCA</name>
<reference evidence="1 2" key="1">
    <citation type="submission" date="2018-04" db="EMBL/GenBank/DDBJ databases">
        <title>The genome of golden apple snail Pomacea canaliculata provides insight into stress tolerance and invasive adaptation.</title>
        <authorList>
            <person name="Liu C."/>
            <person name="Liu B."/>
            <person name="Ren Y."/>
            <person name="Zhang Y."/>
            <person name="Wang H."/>
            <person name="Li S."/>
            <person name="Jiang F."/>
            <person name="Yin L."/>
            <person name="Zhang G."/>
            <person name="Qian W."/>
            <person name="Fan W."/>
        </authorList>
    </citation>
    <scope>NUCLEOTIDE SEQUENCE [LARGE SCALE GENOMIC DNA]</scope>
    <source>
        <strain evidence="1">SZHN2017</strain>
        <tissue evidence="1">Muscle</tissue>
    </source>
</reference>
<dbReference type="OrthoDB" id="9970547at2759"/>
<comment type="caution">
    <text evidence="1">The sequence shown here is derived from an EMBL/GenBank/DDBJ whole genome shotgun (WGS) entry which is preliminary data.</text>
</comment>
<sequence length="129" mass="14283">MVTKDNCYTMPRHNLLLAGDVAYGANKQFEPEARTALRLSHFLSNFLQVSSSLRTAVPWRISDTCVEGDVYTWNMSSEVVANVMGTTKSNPAASSFDRYKFENQDGSAGSFSTLGIPWVRTYKAIDMAA</sequence>
<protein>
    <submittedName>
        <fullName evidence="1">Uncharacterized protein</fullName>
    </submittedName>
</protein>
<gene>
    <name evidence="1" type="ORF">C0Q70_19155</name>
</gene>
<evidence type="ECO:0000313" key="1">
    <source>
        <dbReference type="EMBL" id="PVD20991.1"/>
    </source>
</evidence>
<evidence type="ECO:0000313" key="2">
    <source>
        <dbReference type="Proteomes" id="UP000245119"/>
    </source>
</evidence>
<dbReference type="Proteomes" id="UP000245119">
    <property type="component" value="Linkage Group LG12"/>
</dbReference>
<proteinExistence type="predicted"/>
<dbReference type="EMBL" id="PZQS01000012">
    <property type="protein sequence ID" value="PVD20991.1"/>
    <property type="molecule type" value="Genomic_DNA"/>
</dbReference>
<dbReference type="AlphaFoldDB" id="A0A2T7NII7"/>
<organism evidence="1 2">
    <name type="scientific">Pomacea canaliculata</name>
    <name type="common">Golden apple snail</name>
    <dbReference type="NCBI Taxonomy" id="400727"/>
    <lineage>
        <taxon>Eukaryota</taxon>
        <taxon>Metazoa</taxon>
        <taxon>Spiralia</taxon>
        <taxon>Lophotrochozoa</taxon>
        <taxon>Mollusca</taxon>
        <taxon>Gastropoda</taxon>
        <taxon>Caenogastropoda</taxon>
        <taxon>Architaenioglossa</taxon>
        <taxon>Ampullarioidea</taxon>
        <taxon>Ampullariidae</taxon>
        <taxon>Pomacea</taxon>
    </lineage>
</organism>